<dbReference type="NCBIfam" id="TIGR00167">
    <property type="entry name" value="cbbA"/>
    <property type="match status" value="1"/>
</dbReference>
<sequence length="326" mass="35431">MHYQLKQNHVIVTPDILFDDCYGKYAIPAINVFTLEQVSGVFRGANRSASPVIIQTTPVARDYAGPEVLLGMVAAAAEAYPDVVYALHLDHGNETHIAAALQAGGYTSVMIDASHDPITENIHRTRAVTEAAHEKNVFVEAELGILSGVEDDLMVDVASSRYTRPEDAAYFVEQTQCDSLAVAVGTSHGAYKFSGDQGIRFDILAAIQQRLPGFPLVLHGGSSINADELARINRAGGRLAQGSRGVSDDEIKRAIGLGICKVNVATDLRVLWTRVHREFFVQQPEQFDPIVPGKVYIEAVERLCVDKFEKLGSAGRARTFLQAAGR</sequence>
<dbReference type="InterPro" id="IPR000771">
    <property type="entry name" value="FBA_II"/>
</dbReference>
<reference evidence="2" key="1">
    <citation type="journal article" date="2019" name="Int. J. Syst. Evol. Microbiol.">
        <title>The Global Catalogue of Microorganisms (GCM) 10K type strain sequencing project: providing services to taxonomists for standard genome sequencing and annotation.</title>
        <authorList>
            <consortium name="The Broad Institute Genomics Platform"/>
            <consortium name="The Broad Institute Genome Sequencing Center for Infectious Disease"/>
            <person name="Wu L."/>
            <person name="Ma J."/>
        </authorList>
    </citation>
    <scope>NUCLEOTIDE SEQUENCE [LARGE SCALE GENOMIC DNA]</scope>
    <source>
        <strain evidence="2">CGMCC 1.15342</strain>
    </source>
</reference>
<dbReference type="PANTHER" id="PTHR30304:SF0">
    <property type="entry name" value="D-TAGATOSE-1,6-BISPHOSPHATE ALDOLASE SUBUNIT GATY-RELATED"/>
    <property type="match status" value="1"/>
</dbReference>
<dbReference type="EMBL" id="BMIK01000008">
    <property type="protein sequence ID" value="GGC31634.1"/>
    <property type="molecule type" value="Genomic_DNA"/>
</dbReference>
<comment type="caution">
    <text evidence="1">The sequence shown here is derived from an EMBL/GenBank/DDBJ whole genome shotgun (WGS) entry which is preliminary data.</text>
</comment>
<dbReference type="Pfam" id="PF01116">
    <property type="entry name" value="F_bP_aldolase"/>
    <property type="match status" value="1"/>
</dbReference>
<name>A0ABQ1M108_9SPHI</name>
<dbReference type="InterPro" id="IPR050246">
    <property type="entry name" value="Class_II_FBP_aldolase"/>
</dbReference>
<evidence type="ECO:0000313" key="2">
    <source>
        <dbReference type="Proteomes" id="UP000597338"/>
    </source>
</evidence>
<evidence type="ECO:0000313" key="1">
    <source>
        <dbReference type="EMBL" id="GGC31634.1"/>
    </source>
</evidence>
<dbReference type="SUPFAM" id="SSF51569">
    <property type="entry name" value="Aldolase"/>
    <property type="match status" value="1"/>
</dbReference>
<gene>
    <name evidence="1" type="ORF">GCM10011386_24630</name>
</gene>
<organism evidence="1 2">
    <name type="scientific">Parapedobacter defluvii</name>
    <dbReference type="NCBI Taxonomy" id="2045106"/>
    <lineage>
        <taxon>Bacteria</taxon>
        <taxon>Pseudomonadati</taxon>
        <taxon>Bacteroidota</taxon>
        <taxon>Sphingobacteriia</taxon>
        <taxon>Sphingobacteriales</taxon>
        <taxon>Sphingobacteriaceae</taxon>
        <taxon>Parapedobacter</taxon>
    </lineage>
</organism>
<keyword evidence="2" id="KW-1185">Reference proteome</keyword>
<protein>
    <submittedName>
        <fullName evidence="1">Fructose-1,6-bisphosphate aldolase, class II</fullName>
    </submittedName>
</protein>
<proteinExistence type="predicted"/>
<dbReference type="Proteomes" id="UP000597338">
    <property type="component" value="Unassembled WGS sequence"/>
</dbReference>
<dbReference type="Gene3D" id="3.20.20.70">
    <property type="entry name" value="Aldolase class I"/>
    <property type="match status" value="1"/>
</dbReference>
<accession>A0ABQ1M108</accession>
<dbReference type="PANTHER" id="PTHR30304">
    <property type="entry name" value="D-TAGATOSE-1,6-BISPHOSPHATE ALDOLASE"/>
    <property type="match status" value="1"/>
</dbReference>
<dbReference type="CDD" id="cd00947">
    <property type="entry name" value="TBP_aldolase_IIB"/>
    <property type="match status" value="1"/>
</dbReference>
<dbReference type="PIRSF" id="PIRSF001359">
    <property type="entry name" value="F_bP_aldolase_II"/>
    <property type="match status" value="1"/>
</dbReference>
<dbReference type="InterPro" id="IPR013785">
    <property type="entry name" value="Aldolase_TIM"/>
</dbReference>